<dbReference type="InterPro" id="IPR017853">
    <property type="entry name" value="GH"/>
</dbReference>
<protein>
    <recommendedName>
        <fullName evidence="2">chitinase</fullName>
        <ecNumber evidence="2">3.2.1.14</ecNumber>
    </recommendedName>
</protein>
<dbReference type="PROSITE" id="PS01095">
    <property type="entry name" value="GH18_1"/>
    <property type="match status" value="1"/>
</dbReference>
<evidence type="ECO:0000313" key="9">
    <source>
        <dbReference type="EMBL" id="GGE07075.1"/>
    </source>
</evidence>
<evidence type="ECO:0000259" key="8">
    <source>
        <dbReference type="PROSITE" id="PS51910"/>
    </source>
</evidence>
<dbReference type="RefSeq" id="WP_182498094.1">
    <property type="nucleotide sequence ID" value="NZ_BMKM01000001.1"/>
</dbReference>
<dbReference type="Gene3D" id="3.10.50.10">
    <property type="match status" value="1"/>
</dbReference>
<dbReference type="PANTHER" id="PTHR11177:SF317">
    <property type="entry name" value="CHITINASE 12-RELATED"/>
    <property type="match status" value="1"/>
</dbReference>
<comment type="similarity">
    <text evidence="7">Belongs to the glycosyl hydrolase 18 family.</text>
</comment>
<evidence type="ECO:0000256" key="6">
    <source>
        <dbReference type="RuleBase" id="RU000489"/>
    </source>
</evidence>
<evidence type="ECO:0000256" key="4">
    <source>
        <dbReference type="ARBA" id="ARBA00023024"/>
    </source>
</evidence>
<dbReference type="InterPro" id="IPR001579">
    <property type="entry name" value="Glyco_hydro_18_chit_AS"/>
</dbReference>
<evidence type="ECO:0000256" key="1">
    <source>
        <dbReference type="ARBA" id="ARBA00000822"/>
    </source>
</evidence>
<reference evidence="9" key="1">
    <citation type="journal article" date="2014" name="Int. J. Syst. Evol. Microbiol.">
        <title>Complete genome sequence of Corynebacterium casei LMG S-19264T (=DSM 44701T), isolated from a smear-ripened cheese.</title>
        <authorList>
            <consortium name="US DOE Joint Genome Institute (JGI-PGF)"/>
            <person name="Walter F."/>
            <person name="Albersmeier A."/>
            <person name="Kalinowski J."/>
            <person name="Ruckert C."/>
        </authorList>
    </citation>
    <scope>NUCLEOTIDE SEQUENCE</scope>
    <source>
        <strain evidence="9">CGMCC 1.15966</strain>
    </source>
</reference>
<feature type="domain" description="GH18" evidence="8">
    <location>
        <begin position="30"/>
        <end position="340"/>
    </location>
</feature>
<dbReference type="InterPro" id="IPR029070">
    <property type="entry name" value="Chitinase_insertion_sf"/>
</dbReference>
<evidence type="ECO:0000256" key="2">
    <source>
        <dbReference type="ARBA" id="ARBA00012729"/>
    </source>
</evidence>
<dbReference type="GO" id="GO:0006032">
    <property type="term" value="P:chitin catabolic process"/>
    <property type="evidence" value="ECO:0007669"/>
    <property type="project" value="UniProtKB-KW"/>
</dbReference>
<dbReference type="InterPro" id="IPR011583">
    <property type="entry name" value="Chitinase_II/V-like_cat"/>
</dbReference>
<dbReference type="PANTHER" id="PTHR11177">
    <property type="entry name" value="CHITINASE"/>
    <property type="match status" value="1"/>
</dbReference>
<dbReference type="InterPro" id="IPR050314">
    <property type="entry name" value="Glycosyl_Hydrlase_18"/>
</dbReference>
<dbReference type="GO" id="GO:0008843">
    <property type="term" value="F:endochitinase activity"/>
    <property type="evidence" value="ECO:0007669"/>
    <property type="project" value="UniProtKB-EC"/>
</dbReference>
<organism evidence="9 10">
    <name type="scientific">Sphingobacterium cellulitidis</name>
    <dbReference type="NCBI Taxonomy" id="1768011"/>
    <lineage>
        <taxon>Bacteria</taxon>
        <taxon>Pseudomonadati</taxon>
        <taxon>Bacteroidota</taxon>
        <taxon>Sphingobacteriia</taxon>
        <taxon>Sphingobacteriales</taxon>
        <taxon>Sphingobacteriaceae</taxon>
        <taxon>Sphingobacterium</taxon>
    </lineage>
</organism>
<evidence type="ECO:0000256" key="3">
    <source>
        <dbReference type="ARBA" id="ARBA00022801"/>
    </source>
</evidence>
<evidence type="ECO:0000256" key="5">
    <source>
        <dbReference type="ARBA" id="ARBA00023295"/>
    </source>
</evidence>
<comment type="catalytic activity">
    <reaction evidence="1">
        <text>Random endo-hydrolysis of N-acetyl-beta-D-glucosaminide (1-&gt;4)-beta-linkages in chitin and chitodextrins.</text>
        <dbReference type="EC" id="3.2.1.14"/>
    </reaction>
</comment>
<dbReference type="EC" id="3.2.1.14" evidence="2"/>
<keyword evidence="5 6" id="KW-0326">Glycosidase</keyword>
<dbReference type="PROSITE" id="PS51910">
    <property type="entry name" value="GH18_2"/>
    <property type="match status" value="1"/>
</dbReference>
<dbReference type="Gene3D" id="3.20.20.80">
    <property type="entry name" value="Glycosidases"/>
    <property type="match status" value="2"/>
</dbReference>
<dbReference type="GO" id="GO:0008061">
    <property type="term" value="F:chitin binding"/>
    <property type="evidence" value="ECO:0007669"/>
    <property type="project" value="InterPro"/>
</dbReference>
<dbReference type="AlphaFoldDB" id="A0A8H9FY33"/>
<comment type="caution">
    <text evidence="9">The sequence shown here is derived from an EMBL/GenBank/DDBJ whole genome shotgun (WGS) entry which is preliminary data.</text>
</comment>
<keyword evidence="4" id="KW-0624">Polysaccharide degradation</keyword>
<keyword evidence="4" id="KW-0146">Chitin degradation</keyword>
<dbReference type="GO" id="GO:0005975">
    <property type="term" value="P:carbohydrate metabolic process"/>
    <property type="evidence" value="ECO:0007669"/>
    <property type="project" value="InterPro"/>
</dbReference>
<evidence type="ECO:0000256" key="7">
    <source>
        <dbReference type="RuleBase" id="RU004453"/>
    </source>
</evidence>
<dbReference type="SMART" id="SM00636">
    <property type="entry name" value="Glyco_18"/>
    <property type="match status" value="1"/>
</dbReference>
<dbReference type="Proteomes" id="UP000614460">
    <property type="component" value="Unassembled WGS sequence"/>
</dbReference>
<gene>
    <name evidence="9" type="ORF">GCM10011516_00980</name>
</gene>
<accession>A0A8H9FY33</accession>
<keyword evidence="3 6" id="KW-0378">Hydrolase</keyword>
<dbReference type="EMBL" id="BMKM01000001">
    <property type="protein sequence ID" value="GGE07075.1"/>
    <property type="molecule type" value="Genomic_DNA"/>
</dbReference>
<name>A0A8H9FY33_9SPHI</name>
<dbReference type="InterPro" id="IPR001223">
    <property type="entry name" value="Glyco_hydro18_cat"/>
</dbReference>
<proteinExistence type="inferred from homology"/>
<keyword evidence="10" id="KW-1185">Reference proteome</keyword>
<evidence type="ECO:0000313" key="10">
    <source>
        <dbReference type="Proteomes" id="UP000614460"/>
    </source>
</evidence>
<sequence>MKRNHINQLLFLGLILLLAVPFSLFAKNKKPVIIAYVTSGKGPLPDPSLISHINYAFGHVNKTFDGVIVDNPERLKEVVALKKQSPDLKILLSIGGWTSGRFSEMAADATNRLGFARDCQKIVKEFNLDGIDIDWEYPTSNEAGISSSPDDTKNFTLLMNDIRKAIGKKKLLTLATIADGRFIDFKAIDKDIDFVNIMMYDVSKPPLQHNSLYDSDLAGRITLVGALQAHMDAGVPKKKLVMGIPFYGRGDKKQVSDFVLFKDVPKLTQFEEKWDDLSKVPYLVDSTGTLVLTFENEKSIREKAAYIKSQGILGAMYWEFKGDDANLTLSKALYEGLKQKE</sequence>
<dbReference type="SUPFAM" id="SSF51445">
    <property type="entry name" value="(Trans)glycosidases"/>
    <property type="match status" value="1"/>
</dbReference>
<keyword evidence="4" id="KW-0119">Carbohydrate metabolism</keyword>
<dbReference type="Pfam" id="PF00704">
    <property type="entry name" value="Glyco_hydro_18"/>
    <property type="match status" value="1"/>
</dbReference>
<reference evidence="9" key="2">
    <citation type="submission" date="2020-09" db="EMBL/GenBank/DDBJ databases">
        <authorList>
            <person name="Sun Q."/>
            <person name="Zhou Y."/>
        </authorList>
    </citation>
    <scope>NUCLEOTIDE SEQUENCE</scope>
    <source>
        <strain evidence="9">CGMCC 1.15966</strain>
    </source>
</reference>